<reference evidence="4" key="1">
    <citation type="submission" date="2012-12" db="EMBL/GenBank/DDBJ databases">
        <authorList>
            <person name="Hellsten U."/>
            <person name="Grimwood J."/>
            <person name="Chapman J.A."/>
            <person name="Shapiro H."/>
            <person name="Aerts A."/>
            <person name="Otillar R.P."/>
            <person name="Terry A.Y."/>
            <person name="Boore J.L."/>
            <person name="Simakov O."/>
            <person name="Marletaz F."/>
            <person name="Cho S.-J."/>
            <person name="Edsinger-Gonzales E."/>
            <person name="Havlak P."/>
            <person name="Kuo D.-H."/>
            <person name="Larsson T."/>
            <person name="Lv J."/>
            <person name="Arendt D."/>
            <person name="Savage R."/>
            <person name="Osoegawa K."/>
            <person name="de Jong P."/>
            <person name="Lindberg D.R."/>
            <person name="Seaver E.C."/>
            <person name="Weisblat D.A."/>
            <person name="Putnam N.H."/>
            <person name="Grigoriev I.V."/>
            <person name="Rokhsar D.S."/>
        </authorList>
    </citation>
    <scope>NUCLEOTIDE SEQUENCE</scope>
</reference>
<accession>T1FS17</accession>
<dbReference type="InterPro" id="IPR016187">
    <property type="entry name" value="CTDL_fold"/>
</dbReference>
<sequence>MVLIEGRIPHQIIKEENVGNLAKEAIEETLTYTSNLTNLSYIFTTFPHGFQNHCKTDNVTSSGSAFCTERNSILLEIWNEKMLEDCANFFPNFALCFNRSILSRVLINAVLEPENNKWYWKSNGVSVNFSLFAPNIEIVGTSNLTAFLKKDGNTFIFQAKSSTTPWPVICMRNKTDDVATRAPPLTPLPASSTTPSLLTTELLPKPSISISTTTAFNRNNNNTDNNNSSKTSSVVGALLGVALFVILVLTIGIAIKCYIKKQSMLQEQGAYADFKFVNVSLETQSQQQQPQQPQQQQSELEKQRQRRLSNCYDAIYDVLDPQQPEEVSVKPDIIIDHVYENSEGRDTYKKAKDVEKERVVEEERDAEKEGSIERVENIGKEFIDVLNSARVKIFRNLFRKSLRRLSTL</sequence>
<keyword evidence="1" id="KW-0812">Transmembrane</keyword>
<reference evidence="3" key="3">
    <citation type="submission" date="2015-06" db="UniProtKB">
        <authorList>
            <consortium name="EnsemblMetazoa"/>
        </authorList>
    </citation>
    <scope>IDENTIFICATION</scope>
</reference>
<evidence type="ECO:0000313" key="2">
    <source>
        <dbReference type="EMBL" id="ESO09449.1"/>
    </source>
</evidence>
<dbReference type="EnsemblMetazoa" id="HelroT190500">
    <property type="protein sequence ID" value="HelroP190500"/>
    <property type="gene ID" value="HelroG190500"/>
</dbReference>
<keyword evidence="4" id="KW-1185">Reference proteome</keyword>
<dbReference type="KEGG" id="hro:HELRODRAFT_190500"/>
<dbReference type="InParanoid" id="T1FS17"/>
<evidence type="ECO:0000256" key="1">
    <source>
        <dbReference type="SAM" id="Phobius"/>
    </source>
</evidence>
<reference evidence="2 4" key="2">
    <citation type="journal article" date="2013" name="Nature">
        <title>Insights into bilaterian evolution from three spiralian genomes.</title>
        <authorList>
            <person name="Simakov O."/>
            <person name="Marletaz F."/>
            <person name="Cho S.J."/>
            <person name="Edsinger-Gonzales E."/>
            <person name="Havlak P."/>
            <person name="Hellsten U."/>
            <person name="Kuo D.H."/>
            <person name="Larsson T."/>
            <person name="Lv J."/>
            <person name="Arendt D."/>
            <person name="Savage R."/>
            <person name="Osoegawa K."/>
            <person name="de Jong P."/>
            <person name="Grimwood J."/>
            <person name="Chapman J.A."/>
            <person name="Shapiro H."/>
            <person name="Aerts A."/>
            <person name="Otillar R.P."/>
            <person name="Terry A.Y."/>
            <person name="Boore J.L."/>
            <person name="Grigoriev I.V."/>
            <person name="Lindberg D.R."/>
            <person name="Seaver E.C."/>
            <person name="Weisblat D.A."/>
            <person name="Putnam N.H."/>
            <person name="Rokhsar D.S."/>
        </authorList>
    </citation>
    <scope>NUCLEOTIDE SEQUENCE</scope>
</reference>
<dbReference type="AlphaFoldDB" id="T1FS17"/>
<dbReference type="HOGENOM" id="CLU_674900_0_0_1"/>
<dbReference type="Proteomes" id="UP000015101">
    <property type="component" value="Unassembled WGS sequence"/>
</dbReference>
<dbReference type="EMBL" id="AMQM01002966">
    <property type="status" value="NOT_ANNOTATED_CDS"/>
    <property type="molecule type" value="Genomic_DNA"/>
</dbReference>
<evidence type="ECO:0000313" key="3">
    <source>
        <dbReference type="EnsemblMetazoa" id="HelroP190500"/>
    </source>
</evidence>
<dbReference type="GeneID" id="20211614"/>
<gene>
    <name evidence="3" type="primary">20211614</name>
    <name evidence="2" type="ORF">HELRODRAFT_190500</name>
</gene>
<name>T1FS17_HELRO</name>
<organism evidence="3 4">
    <name type="scientific">Helobdella robusta</name>
    <name type="common">Californian leech</name>
    <dbReference type="NCBI Taxonomy" id="6412"/>
    <lineage>
        <taxon>Eukaryota</taxon>
        <taxon>Metazoa</taxon>
        <taxon>Spiralia</taxon>
        <taxon>Lophotrochozoa</taxon>
        <taxon>Annelida</taxon>
        <taxon>Clitellata</taxon>
        <taxon>Hirudinea</taxon>
        <taxon>Rhynchobdellida</taxon>
        <taxon>Glossiphoniidae</taxon>
        <taxon>Helobdella</taxon>
    </lineage>
</organism>
<dbReference type="SUPFAM" id="SSF56436">
    <property type="entry name" value="C-type lectin-like"/>
    <property type="match status" value="1"/>
</dbReference>
<dbReference type="EMBL" id="KB095959">
    <property type="protein sequence ID" value="ESO09449.1"/>
    <property type="molecule type" value="Genomic_DNA"/>
</dbReference>
<evidence type="ECO:0000313" key="4">
    <source>
        <dbReference type="Proteomes" id="UP000015101"/>
    </source>
</evidence>
<evidence type="ECO:0008006" key="5">
    <source>
        <dbReference type="Google" id="ProtNLM"/>
    </source>
</evidence>
<feature type="transmembrane region" description="Helical" evidence="1">
    <location>
        <begin position="234"/>
        <end position="255"/>
    </location>
</feature>
<dbReference type="CTD" id="20211614"/>
<proteinExistence type="predicted"/>
<keyword evidence="1" id="KW-0472">Membrane</keyword>
<keyword evidence="1" id="KW-1133">Transmembrane helix</keyword>
<protein>
    <recommendedName>
        <fullName evidence="5">C-type lectin domain-containing protein</fullName>
    </recommendedName>
</protein>
<dbReference type="RefSeq" id="XP_009012542.1">
    <property type="nucleotide sequence ID" value="XM_009014294.1"/>
</dbReference>